<protein>
    <submittedName>
        <fullName evidence="1">Uncharacterized protein</fullName>
    </submittedName>
</protein>
<evidence type="ECO:0000313" key="1">
    <source>
        <dbReference type="EMBL" id="RMY99344.1"/>
    </source>
</evidence>
<reference evidence="1 2" key="1">
    <citation type="journal article" date="2018" name="BMC Genomics">
        <title>Genomic evidence for intraspecific hybridization in a clonal and extremely halotolerant yeast.</title>
        <authorList>
            <person name="Gostincar C."/>
            <person name="Stajich J.E."/>
            <person name="Zupancic J."/>
            <person name="Zalar P."/>
            <person name="Gunde-Cimerman N."/>
        </authorList>
    </citation>
    <scope>NUCLEOTIDE SEQUENCE [LARGE SCALE GENOMIC DNA]</scope>
    <source>
        <strain evidence="1 2">EXF-10513</strain>
    </source>
</reference>
<name>A0A3M7GF93_HORWE</name>
<dbReference type="GO" id="GO:0043022">
    <property type="term" value="F:ribosome binding"/>
    <property type="evidence" value="ECO:0007669"/>
    <property type="project" value="InterPro"/>
</dbReference>
<dbReference type="EMBL" id="QWIO01000339">
    <property type="protein sequence ID" value="RMY99344.1"/>
    <property type="molecule type" value="Genomic_DNA"/>
</dbReference>
<gene>
    <name evidence="1" type="ORF">D0864_04081</name>
</gene>
<dbReference type="Proteomes" id="UP000269539">
    <property type="component" value="Unassembled WGS sequence"/>
</dbReference>
<dbReference type="GO" id="GO:0034551">
    <property type="term" value="P:mitochondrial respiratory chain complex III assembly"/>
    <property type="evidence" value="ECO:0007669"/>
    <property type="project" value="TreeGrafter"/>
</dbReference>
<comment type="caution">
    <text evidence="1">The sequence shown here is derived from an EMBL/GenBank/DDBJ whole genome shotgun (WGS) entry which is preliminary data.</text>
</comment>
<organism evidence="1 2">
    <name type="scientific">Hortaea werneckii</name>
    <name type="common">Black yeast</name>
    <name type="synonym">Cladosporium werneckii</name>
    <dbReference type="NCBI Taxonomy" id="91943"/>
    <lineage>
        <taxon>Eukaryota</taxon>
        <taxon>Fungi</taxon>
        <taxon>Dikarya</taxon>
        <taxon>Ascomycota</taxon>
        <taxon>Pezizomycotina</taxon>
        <taxon>Dothideomycetes</taxon>
        <taxon>Dothideomycetidae</taxon>
        <taxon>Mycosphaerellales</taxon>
        <taxon>Teratosphaeriaceae</taxon>
        <taxon>Hortaea</taxon>
    </lineage>
</organism>
<dbReference type="PANTHER" id="PTHR28250">
    <property type="entry name" value="CYTOCHROME B PRE-MRNA-PROCESSING PROTEIN 6"/>
    <property type="match status" value="1"/>
</dbReference>
<dbReference type="AlphaFoldDB" id="A0A3M7GF93"/>
<dbReference type="GO" id="GO:0061671">
    <property type="term" value="C:Cbp3p-Cbp6 complex"/>
    <property type="evidence" value="ECO:0007669"/>
    <property type="project" value="InterPro"/>
</dbReference>
<dbReference type="PANTHER" id="PTHR28250:SF1">
    <property type="entry name" value="CYTOCHROME B PRE-MRNA-PROCESSING PROTEIN 6"/>
    <property type="match status" value="1"/>
</dbReference>
<accession>A0A3M7GF93</accession>
<proteinExistence type="predicted"/>
<sequence>MSRQTNSLPKQITNHYARLLTYWPLDRLRPQERHFQNLLRSRVQSGPPSHIDGNAEANAAYLLMDNAFAKQYRLSENVMKPASNPTHYTDLERELAEAPDRTRFGNFVNRIKNMVRFK</sequence>
<dbReference type="InterPro" id="IPR037653">
    <property type="entry name" value="Cbp6"/>
</dbReference>
<dbReference type="Pfam" id="PF20180">
    <property type="entry name" value="UQCC2_CBP6"/>
    <property type="match status" value="1"/>
</dbReference>
<evidence type="ECO:0000313" key="2">
    <source>
        <dbReference type="Proteomes" id="UP000269539"/>
    </source>
</evidence>